<evidence type="ECO:0000256" key="3">
    <source>
        <dbReference type="RuleBase" id="RU003476"/>
    </source>
</evidence>
<reference evidence="5 6" key="1">
    <citation type="submission" date="2014-01" db="EMBL/GenBank/DDBJ databases">
        <title>Roseivivax isoporae LMG 25204 Genome Sequencing.</title>
        <authorList>
            <person name="Lai Q."/>
            <person name="Li G."/>
            <person name="Shao Z."/>
        </authorList>
    </citation>
    <scope>NUCLEOTIDE SEQUENCE [LARGE SCALE GENOMIC DNA]</scope>
    <source>
        <strain evidence="5 6">LMG 25204</strain>
    </source>
</reference>
<evidence type="ECO:0000313" key="5">
    <source>
        <dbReference type="EMBL" id="ETX29630.1"/>
    </source>
</evidence>
<dbReference type="PANTHER" id="PTHR43046:SF14">
    <property type="entry name" value="MUTT_NUDIX FAMILY PROTEIN"/>
    <property type="match status" value="1"/>
</dbReference>
<evidence type="ECO:0000256" key="2">
    <source>
        <dbReference type="ARBA" id="ARBA00022801"/>
    </source>
</evidence>
<dbReference type="PANTHER" id="PTHR43046">
    <property type="entry name" value="GDP-MANNOSE MANNOSYL HYDROLASE"/>
    <property type="match status" value="1"/>
</dbReference>
<protein>
    <submittedName>
        <fullName evidence="5">NUDIX hydrolase</fullName>
    </submittedName>
</protein>
<dbReference type="PROSITE" id="PS51462">
    <property type="entry name" value="NUDIX"/>
    <property type="match status" value="1"/>
</dbReference>
<dbReference type="InterPro" id="IPR020476">
    <property type="entry name" value="Nudix_hydrolase"/>
</dbReference>
<dbReference type="CDD" id="cd04684">
    <property type="entry name" value="NUDIX_Hydrolase"/>
    <property type="match status" value="1"/>
</dbReference>
<dbReference type="GO" id="GO:0016787">
    <property type="term" value="F:hydrolase activity"/>
    <property type="evidence" value="ECO:0007669"/>
    <property type="project" value="UniProtKB-KW"/>
</dbReference>
<dbReference type="SUPFAM" id="SSF55811">
    <property type="entry name" value="Nudix"/>
    <property type="match status" value="1"/>
</dbReference>
<keyword evidence="6" id="KW-1185">Reference proteome</keyword>
<comment type="similarity">
    <text evidence="3">Belongs to the Nudix hydrolase family.</text>
</comment>
<accession>X7FA06</accession>
<dbReference type="PATRIC" id="fig|1449351.3.peg.1412"/>
<dbReference type="InterPro" id="IPR020084">
    <property type="entry name" value="NUDIX_hydrolase_CS"/>
</dbReference>
<gene>
    <name evidence="5" type="ORF">RISW2_22360</name>
</gene>
<dbReference type="Pfam" id="PF00293">
    <property type="entry name" value="NUDIX"/>
    <property type="match status" value="1"/>
</dbReference>
<evidence type="ECO:0000313" key="6">
    <source>
        <dbReference type="Proteomes" id="UP000023430"/>
    </source>
</evidence>
<dbReference type="Proteomes" id="UP000023430">
    <property type="component" value="Unassembled WGS sequence"/>
</dbReference>
<name>X7FA06_9RHOB</name>
<dbReference type="InterPro" id="IPR015797">
    <property type="entry name" value="NUDIX_hydrolase-like_dom_sf"/>
</dbReference>
<comment type="cofactor">
    <cofactor evidence="1">
        <name>Mg(2+)</name>
        <dbReference type="ChEBI" id="CHEBI:18420"/>
    </cofactor>
</comment>
<dbReference type="OrthoDB" id="9816040at2"/>
<dbReference type="AlphaFoldDB" id="X7FA06"/>
<dbReference type="RefSeq" id="WP_043768411.1">
    <property type="nucleotide sequence ID" value="NZ_JAME01000008.1"/>
</dbReference>
<evidence type="ECO:0000256" key="1">
    <source>
        <dbReference type="ARBA" id="ARBA00001946"/>
    </source>
</evidence>
<keyword evidence="2 3" id="KW-0378">Hydrolase</keyword>
<feature type="domain" description="Nudix hydrolase" evidence="4">
    <location>
        <begin position="16"/>
        <end position="145"/>
    </location>
</feature>
<dbReference type="PRINTS" id="PR00502">
    <property type="entry name" value="NUDIXFAMILY"/>
</dbReference>
<dbReference type="PROSITE" id="PS00893">
    <property type="entry name" value="NUDIX_BOX"/>
    <property type="match status" value="1"/>
</dbReference>
<organism evidence="5 6">
    <name type="scientific">Roseivivax isoporae LMG 25204</name>
    <dbReference type="NCBI Taxonomy" id="1449351"/>
    <lineage>
        <taxon>Bacteria</taxon>
        <taxon>Pseudomonadati</taxon>
        <taxon>Pseudomonadota</taxon>
        <taxon>Alphaproteobacteria</taxon>
        <taxon>Rhodobacterales</taxon>
        <taxon>Roseobacteraceae</taxon>
        <taxon>Roseivivax</taxon>
    </lineage>
</organism>
<sequence length="145" mass="16230">MTARYGTPPDAGRRYTLRPGAYAILPRRGALLLTHQDAPWPEFQLPGGGIDPGESPLQALHREVWEETGWRIAAPRRLGAFRRFTYMPEYDLWAEKLCIIYHARPVRALGDPVEPGHLAVWMAPALAARKLGNPGDRAFVARHVA</sequence>
<dbReference type="InterPro" id="IPR000086">
    <property type="entry name" value="NUDIX_hydrolase_dom"/>
</dbReference>
<proteinExistence type="inferred from homology"/>
<comment type="caution">
    <text evidence="5">The sequence shown here is derived from an EMBL/GenBank/DDBJ whole genome shotgun (WGS) entry which is preliminary data.</text>
</comment>
<dbReference type="EMBL" id="JAME01000008">
    <property type="protein sequence ID" value="ETX29630.1"/>
    <property type="molecule type" value="Genomic_DNA"/>
</dbReference>
<evidence type="ECO:0000259" key="4">
    <source>
        <dbReference type="PROSITE" id="PS51462"/>
    </source>
</evidence>
<dbReference type="STRING" id="1449351.RISW2_22360"/>
<dbReference type="Gene3D" id="3.90.79.10">
    <property type="entry name" value="Nucleoside Triphosphate Pyrophosphohydrolase"/>
    <property type="match status" value="1"/>
</dbReference>
<dbReference type="eggNOG" id="COG0494">
    <property type="taxonomic scope" value="Bacteria"/>
</dbReference>